<proteinExistence type="predicted"/>
<dbReference type="HOGENOM" id="CLU_2447902_0_0_6"/>
<reference evidence="1 2" key="1">
    <citation type="submission" date="2013-10" db="EMBL/GenBank/DDBJ databases">
        <title>The Genome Sequence of Acinetobacter brisouii CIP 110357.</title>
        <authorList>
            <consortium name="The Broad Institute Genomics Platform"/>
            <consortium name="The Broad Institute Genome Sequencing Center for Infectious Disease"/>
            <person name="Cerqueira G."/>
            <person name="Feldgarden M."/>
            <person name="Courvalin P."/>
            <person name="Grillot-Courvalin C."/>
            <person name="Clermont D."/>
            <person name="Rocha E."/>
            <person name="Yoon E.-J."/>
            <person name="Nemec A."/>
            <person name="Young S.K."/>
            <person name="Zeng Q."/>
            <person name="Gargeya S."/>
            <person name="Fitzgerald M."/>
            <person name="Abouelleil A."/>
            <person name="Alvarado L."/>
            <person name="Berlin A.M."/>
            <person name="Chapman S.B."/>
            <person name="Gainer-Dewar J."/>
            <person name="Goldberg J."/>
            <person name="Gnerre S."/>
            <person name="Griggs A."/>
            <person name="Gujja S."/>
            <person name="Hansen M."/>
            <person name="Howarth C."/>
            <person name="Imamovic A."/>
            <person name="Ireland A."/>
            <person name="Larimer J."/>
            <person name="McCowan C."/>
            <person name="Murphy C."/>
            <person name="Pearson M."/>
            <person name="Poon T.W."/>
            <person name="Priest M."/>
            <person name="Roberts A."/>
            <person name="Saif S."/>
            <person name="Shea T."/>
            <person name="Sykes S."/>
            <person name="Wortman J."/>
            <person name="Nusbaum C."/>
            <person name="Birren B."/>
        </authorList>
    </citation>
    <scope>NUCLEOTIDE SEQUENCE [LARGE SCALE GENOMIC DNA]</scope>
    <source>
        <strain evidence="1 2">CIP 110357</strain>
    </source>
</reference>
<gene>
    <name evidence="1" type="ORF">P255_02986</name>
</gene>
<dbReference type="OrthoDB" id="6660419at2"/>
<dbReference type="PATRIC" id="fig|1341683.3.peg.2947"/>
<evidence type="ECO:0000313" key="2">
    <source>
        <dbReference type="Proteomes" id="UP000018418"/>
    </source>
</evidence>
<name>V2VIZ8_9GAMM</name>
<dbReference type="AlphaFoldDB" id="V2VIZ8"/>
<accession>V2VIZ8</accession>
<sequence length="89" mass="9949">MGKIAKDACQKYTKIGFHNLHAKVGDAGLKAIYEHDLKAAKVVSKLTDCDQVFFVAYSESRSTYPNELVSFVDCTNGRRFYVQNGVIID</sequence>
<dbReference type="Proteomes" id="UP000018418">
    <property type="component" value="Unassembled WGS sequence"/>
</dbReference>
<evidence type="ECO:0000313" key="1">
    <source>
        <dbReference type="EMBL" id="ESK47504.1"/>
    </source>
</evidence>
<comment type="caution">
    <text evidence="1">The sequence shown here is derived from an EMBL/GenBank/DDBJ whole genome shotgun (WGS) entry which is preliminary data.</text>
</comment>
<organism evidence="1 2">
    <name type="scientific">Acinetobacter brisouii CIP 110357</name>
    <dbReference type="NCBI Taxonomy" id="1341683"/>
    <lineage>
        <taxon>Bacteria</taxon>
        <taxon>Pseudomonadati</taxon>
        <taxon>Pseudomonadota</taxon>
        <taxon>Gammaproteobacteria</taxon>
        <taxon>Moraxellales</taxon>
        <taxon>Moraxellaceae</taxon>
        <taxon>Acinetobacter</taxon>
    </lineage>
</organism>
<protein>
    <submittedName>
        <fullName evidence="1">Uncharacterized protein</fullName>
    </submittedName>
</protein>
<dbReference type="RefSeq" id="WP_004904457.1">
    <property type="nucleotide sequence ID" value="NZ_BBTI01000016.1"/>
</dbReference>
<keyword evidence="2" id="KW-1185">Reference proteome</keyword>
<dbReference type="EMBL" id="AYEU01000015">
    <property type="protein sequence ID" value="ESK47504.1"/>
    <property type="molecule type" value="Genomic_DNA"/>
</dbReference>